<dbReference type="InterPro" id="IPR000531">
    <property type="entry name" value="Beta-barrel_TonB"/>
</dbReference>
<dbReference type="Pfam" id="PF07715">
    <property type="entry name" value="Plug"/>
    <property type="match status" value="1"/>
</dbReference>
<dbReference type="InterPro" id="IPR036942">
    <property type="entry name" value="Beta-barrel_TonB_sf"/>
</dbReference>
<sequence>MIHSTKWQCQRALWLRSVGAIALSTVIFGANAQHVFAQEADGDENIGGEVEQIVVTGSRIRRDAFSANTPTQVLDAGENRKLGVSSLSEMLQRSTTASGQQIDGTFNSNAGNSNATEAPPDGGIGSSNIDLRGLGAERTLILVNGRRLGVAGARGAPAQPDIGLIPLGMVETADVLTGGYSTIYGADAVAGVVNVRLKSDFEGLEVFGNVELPEAGGGELYQTSLVGGVASDRGNITFGFEYRKQERASTGSRDFSSCLRSIEVSENGDRFDPCRSGFFDNVVVISDDFVPGFEPGAPFPGTGPDGLTFTDALFFFYTPGQSDTGVPNFSTGFNLPAAGDPQVGAFPGEDPDAGSVFPFLDFFNDQDERRAADLIRPAETFSFVTNGHFNMDWGNNEELYYESYYFNRKNNVIASKEQIFPDIAGMIPQEDANGNIIVDADGAPILVDNPLNPFPVSVAPIITLDDNPQDFNVNVEQVRFVGGLRGDIGAGWFKEKNWSYDMFFSYDRGTGHQSQSILFEPNLILATQTLRMNADGEVICGVPLTNNQNGLLTPNECVPVNFFAPSIFEDGEGRFSSDAERDFLVGLRTNRTVTKQYNASAFFTGDLFDIPGGDTVGTAVGFEWRKDTINSQNDISGVQGLNVAENPLQEGITQGQRWIYDIYGEFTAPLMRGKSFVELLQLDGSVRYTEEQNFGSEVTWRIMGTYRPVDYLTFIGSRSTSFRAPNLREQFLADQGQGVSGALDPCRAQAITQLDPTDPQTQLLINNCELSGADTTQLGNAGVVTIPVNVGGSDDLIAETSTSVTGTVQFTQPWFNSFDWDLAATYYDIEIKNTVSELDAGVIIARCFNDDPNLASPFCDRVTRADTGNRANNALTLVDASFINVGLETVTGIDIESRFHKNFDDVMGQSLDLTWSVGANRLIEQNRLTFTRDDLVDNAGRIGNPKWQFNSTVSLLWDRYQLLWQARYIGQTEFDEDIQNPEEAPSDNTDFVGSVLTFDDAVADRRLYNDLSLSADFDLFALTFGVSNITDQDPPLIDSSEGPNRNNAVTSSGFDLFGRTFFMNATMRF</sequence>
<dbReference type="Gene3D" id="2.170.130.10">
    <property type="entry name" value="TonB-dependent receptor, plug domain"/>
    <property type="match status" value="1"/>
</dbReference>
<evidence type="ECO:0000256" key="5">
    <source>
        <dbReference type="SAM" id="MobiDB-lite"/>
    </source>
</evidence>
<dbReference type="RefSeq" id="WP_150006219.1">
    <property type="nucleotide sequence ID" value="NZ_BMOV01000012.1"/>
</dbReference>
<comment type="similarity">
    <text evidence="4">Belongs to the TonB-dependent receptor family.</text>
</comment>
<keyword evidence="6" id="KW-0732">Signal</keyword>
<keyword evidence="2 4" id="KW-0472">Membrane</keyword>
<feature type="signal peptide" evidence="6">
    <location>
        <begin position="1"/>
        <end position="32"/>
    </location>
</feature>
<evidence type="ECO:0000313" key="9">
    <source>
        <dbReference type="EMBL" id="GGO16711.1"/>
    </source>
</evidence>
<protein>
    <submittedName>
        <fullName evidence="9">TonB-dependent receptor</fullName>
    </submittedName>
</protein>
<evidence type="ECO:0000313" key="10">
    <source>
        <dbReference type="Proteomes" id="UP000602381"/>
    </source>
</evidence>
<keyword evidence="3" id="KW-0998">Cell outer membrane</keyword>
<evidence type="ECO:0000256" key="4">
    <source>
        <dbReference type="RuleBase" id="RU003357"/>
    </source>
</evidence>
<reference evidence="10" key="1">
    <citation type="journal article" date="2019" name="Int. J. Syst. Evol. Microbiol.">
        <title>The Global Catalogue of Microorganisms (GCM) 10K type strain sequencing project: providing services to taxonomists for standard genome sequencing and annotation.</title>
        <authorList>
            <consortium name="The Broad Institute Genomics Platform"/>
            <consortium name="The Broad Institute Genome Sequencing Center for Infectious Disease"/>
            <person name="Wu L."/>
            <person name="Ma J."/>
        </authorList>
    </citation>
    <scope>NUCLEOTIDE SEQUENCE [LARGE SCALE GENOMIC DNA]</scope>
    <source>
        <strain evidence="10">JCM 17843</strain>
    </source>
</reference>
<comment type="caution">
    <text evidence="9">The sequence shown here is derived from an EMBL/GenBank/DDBJ whole genome shotgun (WGS) entry which is preliminary data.</text>
</comment>
<dbReference type="PANTHER" id="PTHR47234:SF1">
    <property type="entry name" value="TONB-DEPENDENT RECEPTOR"/>
    <property type="match status" value="1"/>
</dbReference>
<dbReference type="InterPro" id="IPR037066">
    <property type="entry name" value="Plug_dom_sf"/>
</dbReference>
<dbReference type="Pfam" id="PF00593">
    <property type="entry name" value="TonB_dep_Rec_b-barrel"/>
    <property type="match status" value="1"/>
</dbReference>
<dbReference type="SUPFAM" id="SSF56935">
    <property type="entry name" value="Porins"/>
    <property type="match status" value="1"/>
</dbReference>
<feature type="domain" description="TonB-dependent receptor plug" evidence="8">
    <location>
        <begin position="67"/>
        <end position="192"/>
    </location>
</feature>
<keyword evidence="10" id="KW-1185">Reference proteome</keyword>
<feature type="domain" description="TonB-dependent receptor-like beta-barrel" evidence="7">
    <location>
        <begin position="549"/>
        <end position="1029"/>
    </location>
</feature>
<keyword evidence="4" id="KW-0798">TonB box</keyword>
<keyword evidence="9" id="KW-0675">Receptor</keyword>
<dbReference type="Gene3D" id="2.40.170.20">
    <property type="entry name" value="TonB-dependent receptor, beta-barrel domain"/>
    <property type="match status" value="1"/>
</dbReference>
<dbReference type="PANTHER" id="PTHR47234">
    <property type="match status" value="1"/>
</dbReference>
<proteinExistence type="inferred from homology"/>
<dbReference type="InterPro" id="IPR012910">
    <property type="entry name" value="Plug_dom"/>
</dbReference>
<dbReference type="Proteomes" id="UP000602381">
    <property type="component" value="Unassembled WGS sequence"/>
</dbReference>
<evidence type="ECO:0000259" key="7">
    <source>
        <dbReference type="Pfam" id="PF00593"/>
    </source>
</evidence>
<comment type="subcellular location">
    <subcellularLocation>
        <location evidence="1 4">Cell outer membrane</location>
    </subcellularLocation>
</comment>
<feature type="compositionally biased region" description="Polar residues" evidence="5">
    <location>
        <begin position="98"/>
        <end position="116"/>
    </location>
</feature>
<accession>A0ABQ2LHX5</accession>
<gene>
    <name evidence="9" type="ORF">GCM10007972_26070</name>
</gene>
<organism evidence="9 10">
    <name type="scientific">Iodidimonas muriae</name>
    <dbReference type="NCBI Taxonomy" id="261467"/>
    <lineage>
        <taxon>Bacteria</taxon>
        <taxon>Pseudomonadati</taxon>
        <taxon>Pseudomonadota</taxon>
        <taxon>Alphaproteobacteria</taxon>
        <taxon>Iodidimonadales</taxon>
        <taxon>Iodidimonadaceae</taxon>
        <taxon>Iodidimonas</taxon>
    </lineage>
</organism>
<evidence type="ECO:0000256" key="3">
    <source>
        <dbReference type="ARBA" id="ARBA00023237"/>
    </source>
</evidence>
<dbReference type="EMBL" id="BMOV01000012">
    <property type="protein sequence ID" value="GGO16711.1"/>
    <property type="molecule type" value="Genomic_DNA"/>
</dbReference>
<feature type="chain" id="PRO_5047045267" evidence="6">
    <location>
        <begin position="33"/>
        <end position="1069"/>
    </location>
</feature>
<evidence type="ECO:0000256" key="1">
    <source>
        <dbReference type="ARBA" id="ARBA00004442"/>
    </source>
</evidence>
<evidence type="ECO:0000256" key="2">
    <source>
        <dbReference type="ARBA" id="ARBA00023136"/>
    </source>
</evidence>
<name>A0ABQ2LHX5_9PROT</name>
<feature type="region of interest" description="Disordered" evidence="5">
    <location>
        <begin position="98"/>
        <end position="126"/>
    </location>
</feature>
<evidence type="ECO:0000256" key="6">
    <source>
        <dbReference type="SAM" id="SignalP"/>
    </source>
</evidence>
<evidence type="ECO:0000259" key="8">
    <source>
        <dbReference type="Pfam" id="PF07715"/>
    </source>
</evidence>